<accession>A0AAN9IVX7</accession>
<protein>
    <recommendedName>
        <fullName evidence="2">NB-ARC domain-containing protein</fullName>
    </recommendedName>
</protein>
<organism evidence="3 4">
    <name type="scientific">Clitoria ternatea</name>
    <name type="common">Butterfly pea</name>
    <dbReference type="NCBI Taxonomy" id="43366"/>
    <lineage>
        <taxon>Eukaryota</taxon>
        <taxon>Viridiplantae</taxon>
        <taxon>Streptophyta</taxon>
        <taxon>Embryophyta</taxon>
        <taxon>Tracheophyta</taxon>
        <taxon>Spermatophyta</taxon>
        <taxon>Magnoliopsida</taxon>
        <taxon>eudicotyledons</taxon>
        <taxon>Gunneridae</taxon>
        <taxon>Pentapetalae</taxon>
        <taxon>rosids</taxon>
        <taxon>fabids</taxon>
        <taxon>Fabales</taxon>
        <taxon>Fabaceae</taxon>
        <taxon>Papilionoideae</taxon>
        <taxon>50 kb inversion clade</taxon>
        <taxon>NPAAA clade</taxon>
        <taxon>indigoferoid/millettioid clade</taxon>
        <taxon>Phaseoleae</taxon>
        <taxon>Clitoria</taxon>
    </lineage>
</organism>
<dbReference type="InterPro" id="IPR032675">
    <property type="entry name" value="LRR_dom_sf"/>
</dbReference>
<reference evidence="3 4" key="1">
    <citation type="submission" date="2024-01" db="EMBL/GenBank/DDBJ databases">
        <title>The genomes of 5 underutilized Papilionoideae crops provide insights into root nodulation and disease resistance.</title>
        <authorList>
            <person name="Yuan L."/>
        </authorList>
    </citation>
    <scope>NUCLEOTIDE SEQUENCE [LARGE SCALE GENOMIC DNA]</scope>
    <source>
        <strain evidence="3">LY-2023</strain>
        <tissue evidence="3">Leaf</tissue>
    </source>
</reference>
<dbReference type="PRINTS" id="PR00364">
    <property type="entry name" value="DISEASERSIST"/>
</dbReference>
<dbReference type="GO" id="GO:0043531">
    <property type="term" value="F:ADP binding"/>
    <property type="evidence" value="ECO:0007669"/>
    <property type="project" value="InterPro"/>
</dbReference>
<gene>
    <name evidence="3" type="ORF">RJT34_22218</name>
</gene>
<dbReference type="Gene3D" id="3.40.50.10140">
    <property type="entry name" value="Toll/interleukin-1 receptor homology (TIR) domain"/>
    <property type="match status" value="1"/>
</dbReference>
<dbReference type="GO" id="GO:0006952">
    <property type="term" value="P:defense response"/>
    <property type="evidence" value="ECO:0007669"/>
    <property type="project" value="InterPro"/>
</dbReference>
<feature type="domain" description="NB-ARC" evidence="2">
    <location>
        <begin position="87"/>
        <end position="168"/>
    </location>
</feature>
<dbReference type="InterPro" id="IPR002182">
    <property type="entry name" value="NB-ARC"/>
</dbReference>
<name>A0AAN9IVX7_CLITE</name>
<dbReference type="InterPro" id="IPR027417">
    <property type="entry name" value="P-loop_NTPase"/>
</dbReference>
<dbReference type="Proteomes" id="UP001359559">
    <property type="component" value="Unassembled WGS sequence"/>
</dbReference>
<keyword evidence="1" id="KW-1133">Transmembrane helix</keyword>
<keyword evidence="1" id="KW-0472">Membrane</keyword>
<keyword evidence="1" id="KW-0812">Transmembrane</keyword>
<comment type="caution">
    <text evidence="3">The sequence shown here is derived from an EMBL/GenBank/DDBJ whole genome shotgun (WGS) entry which is preliminary data.</text>
</comment>
<dbReference type="Pfam" id="PF00931">
    <property type="entry name" value="NB-ARC"/>
    <property type="match status" value="1"/>
</dbReference>
<dbReference type="Gene3D" id="3.40.50.300">
    <property type="entry name" value="P-loop containing nucleotide triphosphate hydrolases"/>
    <property type="match status" value="1"/>
</dbReference>
<dbReference type="AlphaFoldDB" id="A0AAN9IVX7"/>
<evidence type="ECO:0000313" key="4">
    <source>
        <dbReference type="Proteomes" id="UP001359559"/>
    </source>
</evidence>
<dbReference type="InterPro" id="IPR035897">
    <property type="entry name" value="Toll_tir_struct_dom_sf"/>
</dbReference>
<evidence type="ECO:0000256" key="1">
    <source>
        <dbReference type="SAM" id="Phobius"/>
    </source>
</evidence>
<proteinExistence type="predicted"/>
<sequence length="914" mass="103522">MASSLTKINSEREIQGKFRSVIYAEKFQLRKEVSSWRIALREAAGLAGFVVLNSRNESEDIKNIVEHVTHLLDKTELFVAKHPVGMESRLQAVIKLLNNKESKDVLFLGIWGMGGIGKTTIAKAIYNQMRGDFEGRSFVQNIRDSWEQDSSQVSLQQRVLYGICKSTTLKLLNIESGKNILKKRLAQKRGTKAIKGLALKLPKRNTICLKTKTFKKMNSLKLLQLSGVQLDGDFKYLSRDLRWLYWNDCPLTCIPTEFHQGSLVVIELKYSRLKQTWQKPQMLKNLKILNLSHSHDLTETPDFSFMPNLEKLLLKDCPSLSEVSHTIGYLNELLLLNLEACTGLLKLPRSIYKLKSLETLILSGCSKIDKLEEDLEQMKSLTTLIADNTAIKKVPFSIIRSKSIGYISLCGFEGFARDVFPSLIWSWMSPRNILSSLAQTDADMSSVVVLDGPNRSSHSLSSTLNDLHKLQSLYVVSDSRLQLTQDVGRILDILKATDYKLEASASTSQISDMKMFPLIACHGQVHNLWSKNSLKFLLIQMGAKSQVLNILKEGILQTTDEPGDFFSLPGDNYSEWLTFHCKDNTTSEGCQNVLIINYTKTTILVYKSDTLISFADEEWQNMTSNLEPGNEVEIIVVFRHRFIVEKTTVYLLYDEMEHCHAVDKDVDVSGDNGVAVCHDVNDSGDDDIATDKNFIASGDNVTADKNSVVSDGDENVTDSKDCHAVDKDVIVSCNDDDMEEAKDSSVPGGDDMPTVNNAIVFFGHENRLRRIFFMFPPLVRAILISRPIWFGLVGILVWITFHLSKRLRRHNLITRYTQKGKWLVDYITKLLTYKKVSEASNDIANAIWVDLEHVWYKVMSWDHVANNVKEKSERLKFLDEEPKQSYAVAIPKARSGCRKDNNVCQKSNPLNEED</sequence>
<keyword evidence="4" id="KW-1185">Reference proteome</keyword>
<feature type="transmembrane region" description="Helical" evidence="1">
    <location>
        <begin position="778"/>
        <end position="801"/>
    </location>
</feature>
<evidence type="ECO:0000313" key="3">
    <source>
        <dbReference type="EMBL" id="KAK7286888.1"/>
    </source>
</evidence>
<dbReference type="SUPFAM" id="SSF52058">
    <property type="entry name" value="L domain-like"/>
    <property type="match status" value="1"/>
</dbReference>
<dbReference type="Gene3D" id="3.80.10.10">
    <property type="entry name" value="Ribonuclease Inhibitor"/>
    <property type="match status" value="1"/>
</dbReference>
<evidence type="ECO:0000259" key="2">
    <source>
        <dbReference type="Pfam" id="PF00931"/>
    </source>
</evidence>
<dbReference type="EMBL" id="JAYKXN010000005">
    <property type="protein sequence ID" value="KAK7286888.1"/>
    <property type="molecule type" value="Genomic_DNA"/>
</dbReference>
<dbReference type="InterPro" id="IPR044974">
    <property type="entry name" value="Disease_R_plants"/>
</dbReference>
<dbReference type="PANTHER" id="PTHR11017:SF271">
    <property type="entry name" value="DISEASE RESISTANCE PROTEIN (TIR-NBS-LRR CLASS) FAMILY"/>
    <property type="match status" value="1"/>
</dbReference>
<dbReference type="PANTHER" id="PTHR11017">
    <property type="entry name" value="LEUCINE-RICH REPEAT-CONTAINING PROTEIN"/>
    <property type="match status" value="1"/>
</dbReference>
<dbReference type="SUPFAM" id="SSF52540">
    <property type="entry name" value="P-loop containing nucleoside triphosphate hydrolases"/>
    <property type="match status" value="1"/>
</dbReference>